<dbReference type="EMBL" id="BA000037">
    <property type="protein sequence ID" value="BAC93232.1"/>
    <property type="molecule type" value="Genomic_DNA"/>
</dbReference>
<evidence type="ECO:0000313" key="1">
    <source>
        <dbReference type="EMBL" id="BAC93232.1"/>
    </source>
</evidence>
<sequence length="44" mass="5000">MLSRILSTTNKKADPTIGFVFLTLTFADLLYEVHANLNVTVKRF</sequence>
<evidence type="ECO:0000313" key="2">
    <source>
        <dbReference type="Proteomes" id="UP000002675"/>
    </source>
</evidence>
<dbReference type="HOGENOM" id="CLU_3223814_0_0_6"/>
<gene>
    <name evidence="1" type="ordered locus">VV0468</name>
</gene>
<accession>Q7MP96</accession>
<protein>
    <submittedName>
        <fullName evidence="1">Uncharacterized protein</fullName>
    </submittedName>
</protein>
<proteinExistence type="predicted"/>
<dbReference type="Proteomes" id="UP000002675">
    <property type="component" value="Chromosome I"/>
</dbReference>
<reference evidence="1 2" key="1">
    <citation type="journal article" date="2003" name="Genome Res.">
        <title>Comparative genome analysis of Vibrio vulnificus, a marine pathogen.</title>
        <authorList>
            <person name="Chen C.Y."/>
            <person name="Wu K.M."/>
            <person name="Chang Y.C."/>
            <person name="Chang C.H."/>
            <person name="Tsai H.C."/>
            <person name="Liao T.L."/>
            <person name="Liu Y.M."/>
            <person name="Chen H.J."/>
            <person name="Shen A.B."/>
            <person name="Li J.C."/>
            <person name="Su T.L."/>
            <person name="Shao C.P."/>
            <person name="Lee C.T."/>
            <person name="Hor L.I."/>
            <person name="Tsai S.F."/>
        </authorList>
    </citation>
    <scope>NUCLEOTIDE SEQUENCE [LARGE SCALE GENOMIC DNA]</scope>
    <source>
        <strain evidence="1 2">YJ016</strain>
    </source>
</reference>
<name>Q7MP96_VIBVY</name>
<dbReference type="KEGG" id="vvy:VV0468"/>
<organism evidence="1 2">
    <name type="scientific">Vibrio vulnificus (strain YJ016)</name>
    <dbReference type="NCBI Taxonomy" id="196600"/>
    <lineage>
        <taxon>Bacteria</taxon>
        <taxon>Pseudomonadati</taxon>
        <taxon>Pseudomonadota</taxon>
        <taxon>Gammaproteobacteria</taxon>
        <taxon>Vibrionales</taxon>
        <taxon>Vibrionaceae</taxon>
        <taxon>Vibrio</taxon>
    </lineage>
</organism>
<dbReference type="AlphaFoldDB" id="Q7MP96"/>